<dbReference type="AlphaFoldDB" id="A0AB37W9N8"/>
<dbReference type="EMBL" id="PDXB01000023">
    <property type="protein sequence ID" value="RYN23933.1"/>
    <property type="molecule type" value="Genomic_DNA"/>
</dbReference>
<name>A0AB37W9N8_9PLEO</name>
<organism evidence="1 2">
    <name type="scientific">Alternaria tenuissima</name>
    <dbReference type="NCBI Taxonomy" id="119927"/>
    <lineage>
        <taxon>Eukaryota</taxon>
        <taxon>Fungi</taxon>
        <taxon>Dikarya</taxon>
        <taxon>Ascomycota</taxon>
        <taxon>Pezizomycotina</taxon>
        <taxon>Dothideomycetes</taxon>
        <taxon>Pleosporomycetidae</taxon>
        <taxon>Pleosporales</taxon>
        <taxon>Pleosporineae</taxon>
        <taxon>Pleosporaceae</taxon>
        <taxon>Alternaria</taxon>
        <taxon>Alternaria sect. Alternaria</taxon>
        <taxon>Alternaria alternata complex</taxon>
    </lineage>
</organism>
<sequence length="76" mass="8921">MYKTPAFEIPRAYVLELQQPYEMSGVIDRPEKWMEMIHWEPASIRHQSVPTRKNDFLGNPCPGPVFVGKQDSYIRI</sequence>
<comment type="caution">
    <text evidence="1">The sequence shown here is derived from an EMBL/GenBank/DDBJ whole genome shotgun (WGS) entry which is preliminary data.</text>
</comment>
<reference evidence="1" key="2">
    <citation type="journal article" date="2019" name="bioRxiv">
        <title>Genomics, evolutionary history and diagnostics of the Alternaria alternata species group including apple and Asian pear pathotypes.</title>
        <authorList>
            <person name="Armitage A.D."/>
            <person name="Cockerton H.M."/>
            <person name="Sreenivasaprasad S."/>
            <person name="Woodhall J.W."/>
            <person name="Lane C.R."/>
            <person name="Harrison R.J."/>
            <person name="Clarkson J.P."/>
        </authorList>
    </citation>
    <scope>NUCLEOTIDE SEQUENCE</scope>
    <source>
        <strain evidence="1">FERA 1164</strain>
    </source>
</reference>
<accession>A0AB37W9N8</accession>
<protein>
    <submittedName>
        <fullName evidence="1">Uncharacterized protein</fullName>
    </submittedName>
</protein>
<evidence type="ECO:0000313" key="2">
    <source>
        <dbReference type="Proteomes" id="UP000292340"/>
    </source>
</evidence>
<reference evidence="1" key="1">
    <citation type="submission" date="2017-10" db="EMBL/GenBank/DDBJ databases">
        <authorList>
            <person name="Armitage A.D."/>
            <person name="Barbara D.J."/>
            <person name="Woodhall J.W."/>
            <person name="Sreenivasaprasad S."/>
            <person name="Lane C.R."/>
            <person name="Clarkson J.P."/>
            <person name="Harrison R.J."/>
        </authorList>
    </citation>
    <scope>NUCLEOTIDE SEQUENCE</scope>
    <source>
        <strain evidence="1">FERA 1164</strain>
    </source>
</reference>
<evidence type="ECO:0000313" key="1">
    <source>
        <dbReference type="EMBL" id="RYN23933.1"/>
    </source>
</evidence>
<gene>
    <name evidence="1" type="ORF">AA0115_g8438</name>
</gene>
<dbReference type="Proteomes" id="UP000292340">
    <property type="component" value="Unassembled WGS sequence"/>
</dbReference>
<proteinExistence type="predicted"/>